<dbReference type="AlphaFoldDB" id="A0A1I4XXT2"/>
<protein>
    <submittedName>
        <fullName evidence="2">E3 ubiquitin-protein ligase SspH2</fullName>
    </submittedName>
</protein>
<evidence type="ECO:0000313" key="3">
    <source>
        <dbReference type="Proteomes" id="UP000242222"/>
    </source>
</evidence>
<evidence type="ECO:0000313" key="2">
    <source>
        <dbReference type="EMBL" id="SFN30625.1"/>
    </source>
</evidence>
<evidence type="ECO:0000256" key="1">
    <source>
        <dbReference type="SAM" id="MobiDB-lite"/>
    </source>
</evidence>
<gene>
    <name evidence="2" type="ORF">SAMN05216516_10572</name>
</gene>
<name>A0A1I4XXT2_9GAMM</name>
<accession>A0A1I4XXT2</accession>
<dbReference type="Proteomes" id="UP000242222">
    <property type="component" value="Unassembled WGS sequence"/>
</dbReference>
<proteinExistence type="predicted"/>
<organism evidence="2 3">
    <name type="scientific">Izhakiella capsodis</name>
    <dbReference type="NCBI Taxonomy" id="1367852"/>
    <lineage>
        <taxon>Bacteria</taxon>
        <taxon>Pseudomonadati</taxon>
        <taxon>Pseudomonadota</taxon>
        <taxon>Gammaproteobacteria</taxon>
        <taxon>Enterobacterales</taxon>
        <taxon>Erwiniaceae</taxon>
        <taxon>Izhakiella</taxon>
    </lineage>
</organism>
<dbReference type="Gene3D" id="3.30.2440.10">
    <property type="entry name" value="Secreted effector protein SifA"/>
    <property type="match status" value="1"/>
</dbReference>
<dbReference type="EMBL" id="FOVC01000005">
    <property type="protein sequence ID" value="SFN30625.1"/>
    <property type="molecule type" value="Genomic_DNA"/>
</dbReference>
<feature type="region of interest" description="Disordered" evidence="1">
    <location>
        <begin position="1"/>
        <end position="28"/>
    </location>
</feature>
<reference evidence="3" key="1">
    <citation type="submission" date="2016-10" db="EMBL/GenBank/DDBJ databases">
        <authorList>
            <person name="Varghese N."/>
            <person name="Submissions S."/>
        </authorList>
    </citation>
    <scope>NUCLEOTIDE SEQUENCE [LARGE SCALE GENOMIC DNA]</scope>
    <source>
        <strain evidence="3">N6PO6</strain>
    </source>
</reference>
<keyword evidence="3" id="KW-1185">Reference proteome</keyword>
<sequence length="209" mass="22954">MPLQVGNGDSRAAISSRHHITPTACPDTPPEISVWEKIEAFFCSTNKPEVLALIRQICHPPAGTTREAMAGRFEQLRTLAYGGFEENIQSGRHEENHFCILDENSREMLSVTLDEAGKYTVTCQGHDKTHTLHTDTARAEDCAEQAEGAYGTLRAEHTAATTAPLTAEDDEAAWSAWERAAPTGEATDRAQVVQILRKIQNSDLNVLNL</sequence>